<name>A0A6J6IKQ0_9ZZZZ</name>
<keyword evidence="4 7" id="KW-1133">Transmembrane helix</keyword>
<protein>
    <submittedName>
        <fullName evidence="9">Unannotated protein</fullName>
    </submittedName>
</protein>
<feature type="transmembrane region" description="Helical" evidence="7">
    <location>
        <begin position="36"/>
        <end position="55"/>
    </location>
</feature>
<sequence>MKWNGSLFYLLTFFYFLVAAGYAIWFYISYQKFEPIGIAALTMTALMSLFLAFYLKNTAKRQGPVAEDREDARIEDGESEIGFFAPWSWWPLFLGLFCSIAFAALAVGWWLFFIAVPLALVALIGFVFEHSRGQYAH</sequence>
<reference evidence="9" key="1">
    <citation type="submission" date="2020-05" db="EMBL/GenBank/DDBJ databases">
        <authorList>
            <person name="Chiriac C."/>
            <person name="Salcher M."/>
            <person name="Ghai R."/>
            <person name="Kavagutti S V."/>
        </authorList>
    </citation>
    <scope>NUCLEOTIDE SEQUENCE</scope>
</reference>
<feature type="transmembrane region" description="Helical" evidence="7">
    <location>
        <begin position="7"/>
        <end position="30"/>
    </location>
</feature>
<proteinExistence type="predicted"/>
<evidence type="ECO:0000256" key="6">
    <source>
        <dbReference type="ARBA" id="ARBA00047816"/>
    </source>
</evidence>
<comment type="catalytic activity">
    <reaction evidence="6">
        <text>4 Fe(II)-[cytochrome c] + O2 + 8 H(+)(in) = 4 Fe(III)-[cytochrome c] + 2 H2O + 4 H(+)(out)</text>
        <dbReference type="Rhea" id="RHEA:11436"/>
        <dbReference type="Rhea" id="RHEA-COMP:10350"/>
        <dbReference type="Rhea" id="RHEA-COMP:14399"/>
        <dbReference type="ChEBI" id="CHEBI:15377"/>
        <dbReference type="ChEBI" id="CHEBI:15378"/>
        <dbReference type="ChEBI" id="CHEBI:15379"/>
        <dbReference type="ChEBI" id="CHEBI:29033"/>
        <dbReference type="ChEBI" id="CHEBI:29034"/>
        <dbReference type="EC" id="7.1.1.9"/>
    </reaction>
</comment>
<keyword evidence="3 7" id="KW-0812">Transmembrane</keyword>
<evidence type="ECO:0000256" key="3">
    <source>
        <dbReference type="ARBA" id="ARBA00022692"/>
    </source>
</evidence>
<feature type="transmembrane region" description="Helical" evidence="7">
    <location>
        <begin position="83"/>
        <end position="103"/>
    </location>
</feature>
<dbReference type="EMBL" id="CAEZSZ010000004">
    <property type="protein sequence ID" value="CAB4548162.1"/>
    <property type="molecule type" value="Genomic_DNA"/>
</dbReference>
<evidence type="ECO:0000313" key="8">
    <source>
        <dbReference type="EMBL" id="CAB4548162.1"/>
    </source>
</evidence>
<gene>
    <name evidence="8" type="ORF">UFOPK1561_00070</name>
    <name evidence="9" type="ORF">UFOPK2044_00010</name>
</gene>
<keyword evidence="5 7" id="KW-0472">Membrane</keyword>
<evidence type="ECO:0000256" key="7">
    <source>
        <dbReference type="SAM" id="Phobius"/>
    </source>
</evidence>
<organism evidence="9">
    <name type="scientific">freshwater metagenome</name>
    <dbReference type="NCBI Taxonomy" id="449393"/>
    <lineage>
        <taxon>unclassified sequences</taxon>
        <taxon>metagenomes</taxon>
        <taxon>ecological metagenomes</taxon>
    </lineage>
</organism>
<dbReference type="GO" id="GO:0005886">
    <property type="term" value="C:plasma membrane"/>
    <property type="evidence" value="ECO:0007669"/>
    <property type="project" value="UniProtKB-SubCell"/>
</dbReference>
<comment type="subcellular location">
    <subcellularLocation>
        <location evidence="1">Cell membrane</location>
        <topology evidence="1">Multi-pass membrane protein</topology>
    </subcellularLocation>
</comment>
<evidence type="ECO:0000313" key="9">
    <source>
        <dbReference type="EMBL" id="CAB4625034.1"/>
    </source>
</evidence>
<dbReference type="InterPro" id="IPR021050">
    <property type="entry name" value="Cyt_c_oxidase_su4_actinobac"/>
</dbReference>
<dbReference type="PIRSF" id="PIRSF017385">
    <property type="entry name" value="CtaF"/>
    <property type="match status" value="1"/>
</dbReference>
<evidence type="ECO:0000256" key="1">
    <source>
        <dbReference type="ARBA" id="ARBA00004651"/>
    </source>
</evidence>
<accession>A0A6J6IKQ0</accession>
<dbReference type="EMBL" id="CAEZVO010000001">
    <property type="protein sequence ID" value="CAB4625034.1"/>
    <property type="molecule type" value="Genomic_DNA"/>
</dbReference>
<dbReference type="GO" id="GO:0004129">
    <property type="term" value="F:cytochrome-c oxidase activity"/>
    <property type="evidence" value="ECO:0007669"/>
    <property type="project" value="UniProtKB-EC"/>
</dbReference>
<evidence type="ECO:0000256" key="2">
    <source>
        <dbReference type="ARBA" id="ARBA00022475"/>
    </source>
</evidence>
<dbReference type="AlphaFoldDB" id="A0A6J6IKQ0"/>
<evidence type="ECO:0000256" key="5">
    <source>
        <dbReference type="ARBA" id="ARBA00023136"/>
    </source>
</evidence>
<dbReference type="Pfam" id="PF12270">
    <property type="entry name" value="Cyt_c_ox_IV"/>
    <property type="match status" value="1"/>
</dbReference>
<keyword evidence="2" id="KW-1003">Cell membrane</keyword>
<feature type="transmembrane region" description="Helical" evidence="7">
    <location>
        <begin position="109"/>
        <end position="128"/>
    </location>
</feature>
<dbReference type="GO" id="GO:0022900">
    <property type="term" value="P:electron transport chain"/>
    <property type="evidence" value="ECO:0007669"/>
    <property type="project" value="InterPro"/>
</dbReference>
<evidence type="ECO:0000256" key="4">
    <source>
        <dbReference type="ARBA" id="ARBA00022989"/>
    </source>
</evidence>